<keyword evidence="6" id="KW-1185">Reference proteome</keyword>
<proteinExistence type="predicted"/>
<dbReference type="PANTHER" id="PTHR33164">
    <property type="entry name" value="TRANSCRIPTIONAL REGULATOR, MARR FAMILY"/>
    <property type="match status" value="1"/>
</dbReference>
<evidence type="ECO:0000313" key="6">
    <source>
        <dbReference type="Proteomes" id="UP000630887"/>
    </source>
</evidence>
<reference evidence="5 6" key="1">
    <citation type="submission" date="2021-01" db="EMBL/GenBank/DDBJ databases">
        <title>Whole genome shotgun sequence of Catellatospora coxensis NBRC 107359.</title>
        <authorList>
            <person name="Komaki H."/>
            <person name="Tamura T."/>
        </authorList>
    </citation>
    <scope>NUCLEOTIDE SEQUENCE [LARGE SCALE GENOMIC DNA]</scope>
    <source>
        <strain evidence="5 6">NBRC 107359</strain>
    </source>
</reference>
<feature type="domain" description="HTH marR-type" evidence="4">
    <location>
        <begin position="1"/>
        <end position="155"/>
    </location>
</feature>
<evidence type="ECO:0000256" key="2">
    <source>
        <dbReference type="ARBA" id="ARBA00023125"/>
    </source>
</evidence>
<dbReference type="GO" id="GO:0003700">
    <property type="term" value="F:DNA-binding transcription factor activity"/>
    <property type="evidence" value="ECO:0007669"/>
    <property type="project" value="InterPro"/>
</dbReference>
<accession>A0A8J3P9V7</accession>
<dbReference type="InterPro" id="IPR039422">
    <property type="entry name" value="MarR/SlyA-like"/>
</dbReference>
<name>A0A8J3P9V7_9ACTN</name>
<organism evidence="5 6">
    <name type="scientific">Catellatospora coxensis</name>
    <dbReference type="NCBI Taxonomy" id="310354"/>
    <lineage>
        <taxon>Bacteria</taxon>
        <taxon>Bacillati</taxon>
        <taxon>Actinomycetota</taxon>
        <taxon>Actinomycetes</taxon>
        <taxon>Micromonosporales</taxon>
        <taxon>Micromonosporaceae</taxon>
        <taxon>Catellatospora</taxon>
    </lineage>
</organism>
<dbReference type="GO" id="GO:0006950">
    <property type="term" value="P:response to stress"/>
    <property type="evidence" value="ECO:0007669"/>
    <property type="project" value="TreeGrafter"/>
</dbReference>
<keyword evidence="2" id="KW-0238">DNA-binding</keyword>
<comment type="caution">
    <text evidence="5">The sequence shown here is derived from an EMBL/GenBank/DDBJ whole genome shotgun (WGS) entry which is preliminary data.</text>
</comment>
<evidence type="ECO:0000256" key="1">
    <source>
        <dbReference type="ARBA" id="ARBA00023015"/>
    </source>
</evidence>
<dbReference type="InterPro" id="IPR023187">
    <property type="entry name" value="Tscrpt_reg_MarR-type_CS"/>
</dbReference>
<dbReference type="EMBL" id="BONI01000055">
    <property type="protein sequence ID" value="GIG08929.1"/>
    <property type="molecule type" value="Genomic_DNA"/>
</dbReference>
<evidence type="ECO:0000313" key="5">
    <source>
        <dbReference type="EMBL" id="GIG08929.1"/>
    </source>
</evidence>
<evidence type="ECO:0000259" key="4">
    <source>
        <dbReference type="PROSITE" id="PS50995"/>
    </source>
</evidence>
<keyword evidence="3" id="KW-0804">Transcription</keyword>
<gene>
    <name evidence="5" type="ORF">Cco03nite_56290</name>
</gene>
<dbReference type="Proteomes" id="UP000630887">
    <property type="component" value="Unassembled WGS sequence"/>
</dbReference>
<dbReference type="InterPro" id="IPR036388">
    <property type="entry name" value="WH-like_DNA-bd_sf"/>
</dbReference>
<dbReference type="InterPro" id="IPR036390">
    <property type="entry name" value="WH_DNA-bd_sf"/>
</dbReference>
<sequence length="159" mass="17675">MQTAGSRADQALVDQWRELTNRRARVGNALEQALEQQHGLSCQEFEVLDQLAECSPDDKPRVQDIADVVPITQSALSRLMSRLEKQGLIERRLCEVDRRGINVFLTDAGRARHAQARPTYCQVLARRLVLSDTAEASDLPLGLGSLLGTRRKVAQPESS</sequence>
<dbReference type="InterPro" id="IPR000835">
    <property type="entry name" value="HTH_MarR-typ"/>
</dbReference>
<dbReference type="Pfam" id="PF12802">
    <property type="entry name" value="MarR_2"/>
    <property type="match status" value="1"/>
</dbReference>
<keyword evidence="1" id="KW-0805">Transcription regulation</keyword>
<protein>
    <submittedName>
        <fullName evidence="5">MarR family transcriptional regulator</fullName>
    </submittedName>
</protein>
<dbReference type="SMART" id="SM00347">
    <property type="entry name" value="HTH_MARR"/>
    <property type="match status" value="1"/>
</dbReference>
<dbReference type="PROSITE" id="PS50995">
    <property type="entry name" value="HTH_MARR_2"/>
    <property type="match status" value="1"/>
</dbReference>
<dbReference type="PROSITE" id="PS01117">
    <property type="entry name" value="HTH_MARR_1"/>
    <property type="match status" value="1"/>
</dbReference>
<dbReference type="RefSeq" id="WP_203695348.1">
    <property type="nucleotide sequence ID" value="NZ_BAAALC010000035.1"/>
</dbReference>
<evidence type="ECO:0000256" key="3">
    <source>
        <dbReference type="ARBA" id="ARBA00023163"/>
    </source>
</evidence>
<dbReference type="SUPFAM" id="SSF46785">
    <property type="entry name" value="Winged helix' DNA-binding domain"/>
    <property type="match status" value="1"/>
</dbReference>
<dbReference type="GO" id="GO:0003677">
    <property type="term" value="F:DNA binding"/>
    <property type="evidence" value="ECO:0007669"/>
    <property type="project" value="UniProtKB-KW"/>
</dbReference>
<dbReference type="AlphaFoldDB" id="A0A8J3P9V7"/>
<dbReference type="Gene3D" id="1.10.10.10">
    <property type="entry name" value="Winged helix-like DNA-binding domain superfamily/Winged helix DNA-binding domain"/>
    <property type="match status" value="1"/>
</dbReference>
<dbReference type="PANTHER" id="PTHR33164:SF99">
    <property type="entry name" value="MARR FAMILY REGULATORY PROTEIN"/>
    <property type="match status" value="1"/>
</dbReference>